<protein>
    <submittedName>
        <fullName evidence="2">Uncharacterized protein</fullName>
    </submittedName>
</protein>
<gene>
    <name evidence="2" type="ORF">DFQ14_102122</name>
</gene>
<organism evidence="2 3">
    <name type="scientific">Halopolyspora algeriensis</name>
    <dbReference type="NCBI Taxonomy" id="1500506"/>
    <lineage>
        <taxon>Bacteria</taxon>
        <taxon>Bacillati</taxon>
        <taxon>Actinomycetota</taxon>
        <taxon>Actinomycetes</taxon>
        <taxon>Actinomycetes incertae sedis</taxon>
        <taxon>Halopolyspora</taxon>
    </lineage>
</organism>
<dbReference type="EMBL" id="QPJC01000002">
    <property type="protein sequence ID" value="RCW45821.1"/>
    <property type="molecule type" value="Genomic_DNA"/>
</dbReference>
<feature type="region of interest" description="Disordered" evidence="1">
    <location>
        <begin position="1"/>
        <end position="20"/>
    </location>
</feature>
<name>A0A368VZQ7_9ACTN</name>
<accession>A0A368VZQ7</accession>
<evidence type="ECO:0000313" key="3">
    <source>
        <dbReference type="Proteomes" id="UP000253495"/>
    </source>
</evidence>
<keyword evidence="3" id="KW-1185">Reference proteome</keyword>
<evidence type="ECO:0000313" key="2">
    <source>
        <dbReference type="EMBL" id="RCW45821.1"/>
    </source>
</evidence>
<dbReference type="Proteomes" id="UP000253495">
    <property type="component" value="Unassembled WGS sequence"/>
</dbReference>
<sequence length="65" mass="6998">METDPHIPSAARPDADSLSVPPSAMTCQVCGHPALQAQELHEGFVQELSSRLICRVCGAHRVMNT</sequence>
<evidence type="ECO:0000256" key="1">
    <source>
        <dbReference type="SAM" id="MobiDB-lite"/>
    </source>
</evidence>
<dbReference type="AlphaFoldDB" id="A0A368VZQ7"/>
<dbReference type="RefSeq" id="WP_114451695.1">
    <property type="nucleotide sequence ID" value="NZ_QPJC01000002.1"/>
</dbReference>
<reference evidence="2 3" key="1">
    <citation type="submission" date="2018-07" db="EMBL/GenBank/DDBJ databases">
        <title>Genomic Encyclopedia of Type Strains, Phase III (KMG-III): the genomes of soil and plant-associated and newly described type strains.</title>
        <authorList>
            <person name="Whitman W."/>
        </authorList>
    </citation>
    <scope>NUCLEOTIDE SEQUENCE [LARGE SCALE GENOMIC DNA]</scope>
    <source>
        <strain evidence="2 3">CECT 8575</strain>
    </source>
</reference>
<proteinExistence type="predicted"/>
<comment type="caution">
    <text evidence="2">The sequence shown here is derived from an EMBL/GenBank/DDBJ whole genome shotgun (WGS) entry which is preliminary data.</text>
</comment>